<protein>
    <submittedName>
        <fullName evidence="1">Uncharacterized protein</fullName>
    </submittedName>
</protein>
<evidence type="ECO:0000313" key="1">
    <source>
        <dbReference type="EMBL" id="GAV02554.1"/>
    </source>
</evidence>
<dbReference type="AlphaFoldDB" id="A0A1D1VUB1"/>
<dbReference type="Proteomes" id="UP000186922">
    <property type="component" value="Unassembled WGS sequence"/>
</dbReference>
<accession>A0A1D1VUB1</accession>
<feature type="non-terminal residue" evidence="1">
    <location>
        <position position="112"/>
    </location>
</feature>
<dbReference type="EMBL" id="BDGG01000008">
    <property type="protein sequence ID" value="GAV02554.1"/>
    <property type="molecule type" value="Genomic_DNA"/>
</dbReference>
<evidence type="ECO:0000313" key="2">
    <source>
        <dbReference type="Proteomes" id="UP000186922"/>
    </source>
</evidence>
<comment type="caution">
    <text evidence="1">The sequence shown here is derived from an EMBL/GenBank/DDBJ whole genome shotgun (WGS) entry which is preliminary data.</text>
</comment>
<reference evidence="1 2" key="1">
    <citation type="journal article" date="2016" name="Nat. Commun.">
        <title>Extremotolerant tardigrade genome and improved radiotolerance of human cultured cells by tardigrade-unique protein.</title>
        <authorList>
            <person name="Hashimoto T."/>
            <person name="Horikawa D.D."/>
            <person name="Saito Y."/>
            <person name="Kuwahara H."/>
            <person name="Kozuka-Hata H."/>
            <person name="Shin-I T."/>
            <person name="Minakuchi Y."/>
            <person name="Ohishi K."/>
            <person name="Motoyama A."/>
            <person name="Aizu T."/>
            <person name="Enomoto A."/>
            <person name="Kondo K."/>
            <person name="Tanaka S."/>
            <person name="Hara Y."/>
            <person name="Koshikawa S."/>
            <person name="Sagara H."/>
            <person name="Miura T."/>
            <person name="Yokobori S."/>
            <person name="Miyagawa K."/>
            <person name="Suzuki Y."/>
            <person name="Kubo T."/>
            <person name="Oyama M."/>
            <person name="Kohara Y."/>
            <person name="Fujiyama A."/>
            <person name="Arakawa K."/>
            <person name="Katayama T."/>
            <person name="Toyoda A."/>
            <person name="Kunieda T."/>
        </authorList>
    </citation>
    <scope>NUCLEOTIDE SEQUENCE [LARGE SCALE GENOMIC DNA]</scope>
    <source>
        <strain evidence="1 2">YOKOZUNA-1</strain>
    </source>
</reference>
<keyword evidence="2" id="KW-1185">Reference proteome</keyword>
<organism evidence="1 2">
    <name type="scientific">Ramazzottius varieornatus</name>
    <name type="common">Water bear</name>
    <name type="synonym">Tardigrade</name>
    <dbReference type="NCBI Taxonomy" id="947166"/>
    <lineage>
        <taxon>Eukaryota</taxon>
        <taxon>Metazoa</taxon>
        <taxon>Ecdysozoa</taxon>
        <taxon>Tardigrada</taxon>
        <taxon>Eutardigrada</taxon>
        <taxon>Parachela</taxon>
        <taxon>Hypsibioidea</taxon>
        <taxon>Ramazzottiidae</taxon>
        <taxon>Ramazzottius</taxon>
    </lineage>
</organism>
<sequence length="112" mass="12534">MFLSTRTPRSILAGLTWMPSILTIRSCGTFSRRRPLPEMASWSIRNSIPLLPTNSYLAPARHDAHYHPCWKPVKVLPIRTICRCTAFPPAKQYPSPGMPGHLCGISPHKSKA</sequence>
<name>A0A1D1VUB1_RAMVA</name>
<proteinExistence type="predicted"/>
<gene>
    <name evidence="1" type="primary">RvY_13101</name>
    <name evidence="1" type="synonym">RvY_13101.2</name>
    <name evidence="1" type="ORF">RvY_13101-2</name>
</gene>